<dbReference type="AlphaFoldDB" id="G3BCA7"/>
<dbReference type="OrthoDB" id="4084610at2759"/>
<sequence length="340" mass="39062">MASESFDVEFSKPLYSFLDETLKFPSDFNVSDWIKITKLSLKSDSPEDIDGVVQQLVDSQTGGSDFGSSLVSNLNAIGFNMSEHCNDLKVYLCILLEVFPKMLMIEPSTNLRELKSSLLHFLDDDQFASLNQKNLTNFKLLLKNLIGLNDLLINLVKYVFKDTLIMGDLHHVFDNSNHDNLINSLVDSLIIFDMTESLNYSFLNDNVNNLKAFFLVDLHQFFEATQLATIENSEVKSEEPEFESLTSDFKMTNYEFTSLLKFLSLIDNGLVKNFNQFPIFMMINFLNLVSNDFLKSVYFKHVNSSSSAFSHWWSINCFLQDYVSMVGELYGLYNEIYRIS</sequence>
<dbReference type="HOGENOM" id="CLU_816355_0_0_1"/>
<proteinExistence type="predicted"/>
<organism evidence="2">
    <name type="scientific">Candida tenuis (strain ATCC 10573 / BCRC 21748 / CBS 615 / JCM 9827 / NBRC 10315 / NRRL Y-1498 / VKM Y-70)</name>
    <name type="common">Yeast</name>
    <name type="synonym">Yamadazyma tenuis</name>
    <dbReference type="NCBI Taxonomy" id="590646"/>
    <lineage>
        <taxon>Eukaryota</taxon>
        <taxon>Fungi</taxon>
        <taxon>Dikarya</taxon>
        <taxon>Ascomycota</taxon>
        <taxon>Saccharomycotina</taxon>
        <taxon>Pichiomycetes</taxon>
        <taxon>Debaryomycetaceae</taxon>
        <taxon>Yamadazyma</taxon>
    </lineage>
</organism>
<evidence type="ECO:0000313" key="2">
    <source>
        <dbReference type="Proteomes" id="UP000000707"/>
    </source>
</evidence>
<accession>G3BCA7</accession>
<dbReference type="EMBL" id="GL996528">
    <property type="protein sequence ID" value="EGV60155.1"/>
    <property type="molecule type" value="Genomic_DNA"/>
</dbReference>
<dbReference type="GeneID" id="18249219"/>
<evidence type="ECO:0000313" key="1">
    <source>
        <dbReference type="EMBL" id="EGV60155.1"/>
    </source>
</evidence>
<reference evidence="1 2" key="1">
    <citation type="journal article" date="2011" name="Proc. Natl. Acad. Sci. U.S.A.">
        <title>Comparative genomics of xylose-fermenting fungi for enhanced biofuel production.</title>
        <authorList>
            <person name="Wohlbach D.J."/>
            <person name="Kuo A."/>
            <person name="Sato T.K."/>
            <person name="Potts K.M."/>
            <person name="Salamov A.A."/>
            <person name="LaButti K.M."/>
            <person name="Sun H."/>
            <person name="Clum A."/>
            <person name="Pangilinan J.L."/>
            <person name="Lindquist E.A."/>
            <person name="Lucas S."/>
            <person name="Lapidus A."/>
            <person name="Jin M."/>
            <person name="Gunawan C."/>
            <person name="Balan V."/>
            <person name="Dale B.E."/>
            <person name="Jeffries T.W."/>
            <person name="Zinkel R."/>
            <person name="Barry K.W."/>
            <person name="Grigoriev I.V."/>
            <person name="Gasch A.P."/>
        </authorList>
    </citation>
    <scope>NUCLEOTIDE SEQUENCE [LARGE SCALE GENOMIC DNA]</scope>
    <source>
        <strain evidence="1">ATCC 10573</strain>
        <strain evidence="2">ATCC 10573 / BCRC 21748 / CBS 615 / JCM 9827 / NBRC 10315 / NRRL Y-1498 / VKM Y-70</strain>
    </source>
</reference>
<gene>
    <name evidence="1" type="ORF">CANTEDRAFT_127104</name>
</gene>
<dbReference type="EMBL" id="GL996528">
    <property type="protein sequence ID" value="EGV60154.1"/>
    <property type="molecule type" value="Genomic_DNA"/>
</dbReference>
<dbReference type="Proteomes" id="UP000000707">
    <property type="component" value="Unassembled WGS sequence"/>
</dbReference>
<protein>
    <submittedName>
        <fullName evidence="1">Uncharacterized protein</fullName>
    </submittedName>
</protein>
<keyword evidence="2" id="KW-1185">Reference proteome</keyword>
<dbReference type="KEGG" id="cten:18249219"/>
<name>G3BCA7_CANTC</name>
<dbReference type="eggNOG" id="ENOG502RQH9">
    <property type="taxonomic scope" value="Eukaryota"/>
</dbReference>